<dbReference type="OrthoDB" id="8242843at2"/>
<accession>A0A1W6ZQM4</accession>
<proteinExistence type="predicted"/>
<protein>
    <submittedName>
        <fullName evidence="1">Uncharacterized protein</fullName>
    </submittedName>
</protein>
<dbReference type="EMBL" id="CP021112">
    <property type="protein sequence ID" value="ARP99669.1"/>
    <property type="molecule type" value="Genomic_DNA"/>
</dbReference>
<dbReference type="AlphaFoldDB" id="A0A1W6ZQM4"/>
<dbReference type="RefSeq" id="WP_086088077.1">
    <property type="nucleotide sequence ID" value="NZ_CP021112.1"/>
</dbReference>
<evidence type="ECO:0000313" key="2">
    <source>
        <dbReference type="Proteomes" id="UP000194137"/>
    </source>
</evidence>
<organism evidence="1 2">
    <name type="scientific">Pseudorhodoplanes sinuspersici</name>
    <dbReference type="NCBI Taxonomy" id="1235591"/>
    <lineage>
        <taxon>Bacteria</taxon>
        <taxon>Pseudomonadati</taxon>
        <taxon>Pseudomonadota</taxon>
        <taxon>Alphaproteobacteria</taxon>
        <taxon>Hyphomicrobiales</taxon>
        <taxon>Pseudorhodoplanes</taxon>
    </lineage>
</organism>
<keyword evidence="2" id="KW-1185">Reference proteome</keyword>
<reference evidence="1 2" key="1">
    <citation type="submission" date="2017-05" db="EMBL/GenBank/DDBJ databases">
        <title>Full genome sequence of Pseudorhodoplanes sinuspersici.</title>
        <authorList>
            <person name="Dastgheib S.M.M."/>
            <person name="Shavandi M."/>
            <person name="Tirandaz H."/>
        </authorList>
    </citation>
    <scope>NUCLEOTIDE SEQUENCE [LARGE SCALE GENOMIC DNA]</scope>
    <source>
        <strain evidence="1 2">RIPI110</strain>
    </source>
</reference>
<gene>
    <name evidence="1" type="ORF">CAK95_11665</name>
</gene>
<dbReference type="KEGG" id="psin:CAK95_11665"/>
<dbReference type="STRING" id="1235591.CAK95_11665"/>
<evidence type="ECO:0000313" key="1">
    <source>
        <dbReference type="EMBL" id="ARP99669.1"/>
    </source>
</evidence>
<sequence>MTIRVALAVVAMIVGVAEAASAARLERGQSGVLKTTALACPTHDSMRAVLKTAATNFDAALAKSAGEGCRSFDKGTEVFVVEVPNAILACVRPKGEKSCVWTAQDRIYAID</sequence>
<name>A0A1W6ZQM4_9HYPH</name>
<dbReference type="Proteomes" id="UP000194137">
    <property type="component" value="Chromosome"/>
</dbReference>